<name>A0A1I5W8F9_9LACT</name>
<protein>
    <submittedName>
        <fullName evidence="1">Putative rRNA methylase</fullName>
    </submittedName>
</protein>
<evidence type="ECO:0000313" key="1">
    <source>
        <dbReference type="EMBL" id="SFQ16048.1"/>
    </source>
</evidence>
<dbReference type="InterPro" id="IPR010719">
    <property type="entry name" value="MnmM_MeTrfase"/>
</dbReference>
<dbReference type="SUPFAM" id="SSF53335">
    <property type="entry name" value="S-adenosyl-L-methionine-dependent methyltransferases"/>
    <property type="match status" value="1"/>
</dbReference>
<dbReference type="PANTHER" id="PTHR35276:SF1">
    <property type="entry name" value="TRNA (MNM(5)S(2)U34)-METHYLTRANSFERASE, CHLOROPLASTIC"/>
    <property type="match status" value="1"/>
</dbReference>
<dbReference type="PANTHER" id="PTHR35276">
    <property type="entry name" value="S-ADENOSYL-L-METHIONINE-DEPENDENT METHYLTRANSFERASES SUPERFAMILY PROTEIN"/>
    <property type="match status" value="1"/>
</dbReference>
<dbReference type="AlphaFoldDB" id="A0A1I5W8F9"/>
<dbReference type="Pfam" id="PF06962">
    <property type="entry name" value="rRNA_methylase"/>
    <property type="match status" value="1"/>
</dbReference>
<evidence type="ECO:0000313" key="2">
    <source>
        <dbReference type="Proteomes" id="UP000199136"/>
    </source>
</evidence>
<keyword evidence="1" id="KW-0808">Transferase</keyword>
<dbReference type="STRING" id="82801.SAMN04488506_0834"/>
<sequence length="188" mass="20841">MLENALRFSHTLLKNTISQGDIVVDATVGNGSDTVLLAKLVGTNGKVYGFDVQKKAIETTKEKLIYTNLHQQVELYQQGHETLGEIIDPKIPVSGAIFNLGYLPKSDKSIITRSSTTLKAISTLLPLLRKGSLLIIVVYYGHEGGEEEKDAVLEYVSQLPQKEYSTLKYGFINQKNYPPFLLAVEKLV</sequence>
<dbReference type="GO" id="GO:0032259">
    <property type="term" value="P:methylation"/>
    <property type="evidence" value="ECO:0007669"/>
    <property type="project" value="UniProtKB-KW"/>
</dbReference>
<gene>
    <name evidence="1" type="ORF">SAMN04488506_0834</name>
</gene>
<keyword evidence="1" id="KW-0489">Methyltransferase</keyword>
<proteinExistence type="predicted"/>
<dbReference type="Proteomes" id="UP000199136">
    <property type="component" value="Unassembled WGS sequence"/>
</dbReference>
<organism evidence="1 2">
    <name type="scientific">Desemzia incerta</name>
    <dbReference type="NCBI Taxonomy" id="82801"/>
    <lineage>
        <taxon>Bacteria</taxon>
        <taxon>Bacillati</taxon>
        <taxon>Bacillota</taxon>
        <taxon>Bacilli</taxon>
        <taxon>Lactobacillales</taxon>
        <taxon>Carnobacteriaceae</taxon>
        <taxon>Desemzia</taxon>
    </lineage>
</organism>
<dbReference type="InterPro" id="IPR029063">
    <property type="entry name" value="SAM-dependent_MTases_sf"/>
</dbReference>
<keyword evidence="2" id="KW-1185">Reference proteome</keyword>
<dbReference type="RefSeq" id="WP_092479885.1">
    <property type="nucleotide sequence ID" value="NZ_FOXW01000002.1"/>
</dbReference>
<dbReference type="EMBL" id="FOXW01000002">
    <property type="protein sequence ID" value="SFQ16048.1"/>
    <property type="molecule type" value="Genomic_DNA"/>
</dbReference>
<reference evidence="1 2" key="1">
    <citation type="submission" date="2016-10" db="EMBL/GenBank/DDBJ databases">
        <authorList>
            <person name="de Groot N.N."/>
        </authorList>
    </citation>
    <scope>NUCLEOTIDE SEQUENCE [LARGE SCALE GENOMIC DNA]</scope>
    <source>
        <strain evidence="1 2">DSM 20581</strain>
    </source>
</reference>
<accession>A0A1I5W8F9</accession>
<dbReference type="Gene3D" id="3.40.50.150">
    <property type="entry name" value="Vaccinia Virus protein VP39"/>
    <property type="match status" value="1"/>
</dbReference>
<dbReference type="OrthoDB" id="9792989at2"/>
<dbReference type="GO" id="GO:0008168">
    <property type="term" value="F:methyltransferase activity"/>
    <property type="evidence" value="ECO:0007669"/>
    <property type="project" value="UniProtKB-KW"/>
</dbReference>